<feature type="domain" description="Peptidase A1" evidence="12">
    <location>
        <begin position="66"/>
        <end position="392"/>
    </location>
</feature>
<name>A0A9W6YN43_AMBMO</name>
<dbReference type="SUPFAM" id="SSF50630">
    <property type="entry name" value="Acid proteases"/>
    <property type="match status" value="1"/>
</dbReference>
<dbReference type="AlphaFoldDB" id="A0A9W6YN43"/>
<organism evidence="13 14">
    <name type="scientific">Ambrosiozyma monospora</name>
    <name type="common">Yeast</name>
    <name type="synonym">Endomycopsis monosporus</name>
    <dbReference type="NCBI Taxonomy" id="43982"/>
    <lineage>
        <taxon>Eukaryota</taxon>
        <taxon>Fungi</taxon>
        <taxon>Dikarya</taxon>
        <taxon>Ascomycota</taxon>
        <taxon>Saccharomycotina</taxon>
        <taxon>Pichiomycetes</taxon>
        <taxon>Pichiales</taxon>
        <taxon>Pichiaceae</taxon>
        <taxon>Ambrosiozyma</taxon>
    </lineage>
</organism>
<dbReference type="PROSITE" id="PS51767">
    <property type="entry name" value="PEPTIDASE_A1"/>
    <property type="match status" value="1"/>
</dbReference>
<reference evidence="13" key="1">
    <citation type="submission" date="2023-04" db="EMBL/GenBank/DDBJ databases">
        <title>Ambrosiozyma monospora NBRC 1965.</title>
        <authorList>
            <person name="Ichikawa N."/>
            <person name="Sato H."/>
            <person name="Tonouchi N."/>
        </authorList>
    </citation>
    <scope>NUCLEOTIDE SEQUENCE</scope>
    <source>
        <strain evidence="13">NBRC 1965</strain>
    </source>
</reference>
<evidence type="ECO:0000256" key="11">
    <source>
        <dbReference type="SAM" id="SignalP"/>
    </source>
</evidence>
<keyword evidence="14" id="KW-1185">Reference proteome</keyword>
<dbReference type="Pfam" id="PF00026">
    <property type="entry name" value="Asp"/>
    <property type="match status" value="1"/>
</dbReference>
<dbReference type="PANTHER" id="PTHR47965">
    <property type="entry name" value="ASPARTYL PROTEASE-RELATED"/>
    <property type="match status" value="1"/>
</dbReference>
<feature type="active site" evidence="8">
    <location>
        <position position="287"/>
    </location>
</feature>
<evidence type="ECO:0000256" key="1">
    <source>
        <dbReference type="ARBA" id="ARBA00007447"/>
    </source>
</evidence>
<evidence type="ECO:0000256" key="5">
    <source>
        <dbReference type="ARBA" id="ARBA00022801"/>
    </source>
</evidence>
<dbReference type="GO" id="GO:0031505">
    <property type="term" value="P:fungal-type cell wall organization"/>
    <property type="evidence" value="ECO:0007669"/>
    <property type="project" value="TreeGrafter"/>
</dbReference>
<evidence type="ECO:0000256" key="8">
    <source>
        <dbReference type="PIRSR" id="PIRSR601461-1"/>
    </source>
</evidence>
<gene>
    <name evidence="13" type="ORF">Amon01_000133700</name>
</gene>
<sequence>MNPTSLLTVTLALLVQKSFSYDFQSQSDGKGYVAYSARKQSNSKLVDVEGNGTIESNIITRNSSLYFIDLEVGSNHTPVAVAVDTGSTDFWIPNSIAADFTTDTCSQYGCFDGSDSTTLSTENYPYSSEYTDQSTSEGIYVQDNIYFEGLELKNVTFGLSYNSTNLFGIMGLGPYEGSSAFTTSNGSEIVKTFPMVLKENGLIDKVAYSLALSDDSSASILFGGVDHGRYTGDLAIVPIVNPYKKYLPLYSDGAPFMPITLNSLGVYNAEEDVEVQLVEGSFYTILDSGASYSLFPEEILNTISNNLNITFTDNDFPNVQCSQFFDYHLTFNFQGYEITVPFSKFLSTDDEESDSCIVLMQKASAPGIILGISFYSSVYVVFDMESKVIGLAPLNIDPEYQDIEAIIDSIPSGTTVPGYSATESYWPLEITTIGTNVETTTTKISTLEPNSLLFNVNDTYGGKAGANFVSTTSLVTASGSSNNSAAPTVSTYTYDNYGATFDISLGSLLIGLSVLCCVF</sequence>
<dbReference type="Gene3D" id="2.40.70.10">
    <property type="entry name" value="Acid Proteases"/>
    <property type="match status" value="2"/>
</dbReference>
<comment type="similarity">
    <text evidence="1 10">Belongs to the peptidase A1 family.</text>
</comment>
<dbReference type="InterPro" id="IPR001461">
    <property type="entry name" value="Aspartic_peptidase_A1"/>
</dbReference>
<evidence type="ECO:0000256" key="4">
    <source>
        <dbReference type="ARBA" id="ARBA00022750"/>
    </source>
</evidence>
<keyword evidence="4 10" id="KW-0064">Aspartyl protease</keyword>
<dbReference type="Proteomes" id="UP001165063">
    <property type="component" value="Unassembled WGS sequence"/>
</dbReference>
<keyword evidence="2 10" id="KW-0645">Protease</keyword>
<feature type="disulfide bond" evidence="9">
    <location>
        <begin position="321"/>
        <end position="356"/>
    </location>
</feature>
<dbReference type="GO" id="GO:0005576">
    <property type="term" value="C:extracellular region"/>
    <property type="evidence" value="ECO:0007669"/>
    <property type="project" value="UniProtKB-ARBA"/>
</dbReference>
<dbReference type="GO" id="GO:0004190">
    <property type="term" value="F:aspartic-type endopeptidase activity"/>
    <property type="evidence" value="ECO:0007669"/>
    <property type="project" value="UniProtKB-KW"/>
</dbReference>
<dbReference type="GO" id="GO:0009277">
    <property type="term" value="C:fungal-type cell wall"/>
    <property type="evidence" value="ECO:0007669"/>
    <property type="project" value="TreeGrafter"/>
</dbReference>
<dbReference type="PROSITE" id="PS00141">
    <property type="entry name" value="ASP_PROTEASE"/>
    <property type="match status" value="1"/>
</dbReference>
<evidence type="ECO:0000259" key="12">
    <source>
        <dbReference type="PROSITE" id="PS51767"/>
    </source>
</evidence>
<evidence type="ECO:0000313" key="13">
    <source>
        <dbReference type="EMBL" id="GMG20580.1"/>
    </source>
</evidence>
<dbReference type="PRINTS" id="PR00792">
    <property type="entry name" value="PEPSIN"/>
</dbReference>
<feature type="active site" evidence="8">
    <location>
        <position position="84"/>
    </location>
</feature>
<feature type="signal peptide" evidence="11">
    <location>
        <begin position="1"/>
        <end position="20"/>
    </location>
</feature>
<evidence type="ECO:0000313" key="14">
    <source>
        <dbReference type="Proteomes" id="UP001165063"/>
    </source>
</evidence>
<feature type="chain" id="PRO_5040905570" evidence="11">
    <location>
        <begin position="21"/>
        <end position="519"/>
    </location>
</feature>
<dbReference type="GO" id="GO:0006508">
    <property type="term" value="P:proteolysis"/>
    <property type="evidence" value="ECO:0007669"/>
    <property type="project" value="UniProtKB-KW"/>
</dbReference>
<dbReference type="OrthoDB" id="771136at2759"/>
<keyword evidence="5 10" id="KW-0378">Hydrolase</keyword>
<evidence type="ECO:0000256" key="7">
    <source>
        <dbReference type="ARBA" id="ARBA00023157"/>
    </source>
</evidence>
<proteinExistence type="inferred from homology"/>
<dbReference type="EMBL" id="BSXU01000406">
    <property type="protein sequence ID" value="GMG20580.1"/>
    <property type="molecule type" value="Genomic_DNA"/>
</dbReference>
<evidence type="ECO:0000256" key="6">
    <source>
        <dbReference type="ARBA" id="ARBA00023145"/>
    </source>
</evidence>
<evidence type="ECO:0000256" key="9">
    <source>
        <dbReference type="PIRSR" id="PIRSR601461-2"/>
    </source>
</evidence>
<dbReference type="PANTHER" id="PTHR47965:SF12">
    <property type="entry name" value="ASPARTIC PROTEINASE 3-RELATED"/>
    <property type="match status" value="1"/>
</dbReference>
<dbReference type="InterPro" id="IPR033121">
    <property type="entry name" value="PEPTIDASE_A1"/>
</dbReference>
<comment type="caution">
    <text evidence="13">The sequence shown here is derived from an EMBL/GenBank/DDBJ whole genome shotgun (WGS) entry which is preliminary data.</text>
</comment>
<evidence type="ECO:0000256" key="10">
    <source>
        <dbReference type="RuleBase" id="RU000454"/>
    </source>
</evidence>
<keyword evidence="7 9" id="KW-1015">Disulfide bond</keyword>
<evidence type="ECO:0000256" key="2">
    <source>
        <dbReference type="ARBA" id="ARBA00022670"/>
    </source>
</evidence>
<evidence type="ECO:0000256" key="3">
    <source>
        <dbReference type="ARBA" id="ARBA00022729"/>
    </source>
</evidence>
<dbReference type="InterPro" id="IPR021109">
    <property type="entry name" value="Peptidase_aspartic_dom_sf"/>
</dbReference>
<keyword evidence="3 11" id="KW-0732">Signal</keyword>
<keyword evidence="6" id="KW-0865">Zymogen</keyword>
<dbReference type="InterPro" id="IPR001969">
    <property type="entry name" value="Aspartic_peptidase_AS"/>
</dbReference>
<accession>A0A9W6YN43</accession>
<protein>
    <submittedName>
        <fullName evidence="13">Unnamed protein product</fullName>
    </submittedName>
</protein>